<dbReference type="AlphaFoldDB" id="A0A8J7DVK9"/>
<dbReference type="SMART" id="SM00460">
    <property type="entry name" value="TGc"/>
    <property type="match status" value="1"/>
</dbReference>
<keyword evidence="2" id="KW-1133">Transmembrane helix</keyword>
<evidence type="ECO:0000256" key="2">
    <source>
        <dbReference type="SAM" id="Phobius"/>
    </source>
</evidence>
<dbReference type="InterPro" id="IPR052901">
    <property type="entry name" value="Bact_TGase-like"/>
</dbReference>
<name>A0A8J7DVK9_9CYAN</name>
<evidence type="ECO:0000259" key="3">
    <source>
        <dbReference type="SMART" id="SM00460"/>
    </source>
</evidence>
<dbReference type="PANTHER" id="PTHR42736">
    <property type="entry name" value="PROTEIN-GLUTAMINE GAMMA-GLUTAMYLTRANSFERASE"/>
    <property type="match status" value="1"/>
</dbReference>
<accession>A0A8J7DVK9</accession>
<dbReference type="Pfam" id="PF11992">
    <property type="entry name" value="TgpA_N"/>
    <property type="match status" value="2"/>
</dbReference>
<comment type="caution">
    <text evidence="4">The sequence shown here is derived from an EMBL/GenBank/DDBJ whole genome shotgun (WGS) entry which is preliminary data.</text>
</comment>
<keyword evidence="5" id="KW-1185">Reference proteome</keyword>
<evidence type="ECO:0000313" key="4">
    <source>
        <dbReference type="EMBL" id="MBE9115827.1"/>
    </source>
</evidence>
<feature type="region of interest" description="Disordered" evidence="1">
    <location>
        <begin position="265"/>
        <end position="288"/>
    </location>
</feature>
<proteinExistence type="predicted"/>
<feature type="transmembrane region" description="Helical" evidence="2">
    <location>
        <begin position="212"/>
        <end position="230"/>
    </location>
</feature>
<dbReference type="Proteomes" id="UP000654482">
    <property type="component" value="Unassembled WGS sequence"/>
</dbReference>
<dbReference type="SUPFAM" id="SSF54001">
    <property type="entry name" value="Cysteine proteinases"/>
    <property type="match status" value="1"/>
</dbReference>
<feature type="transmembrane region" description="Helical" evidence="2">
    <location>
        <begin position="31"/>
        <end position="50"/>
    </location>
</feature>
<dbReference type="InterPro" id="IPR025403">
    <property type="entry name" value="TgpA-like_C"/>
</dbReference>
<feature type="transmembrane region" description="Helical" evidence="2">
    <location>
        <begin position="651"/>
        <end position="673"/>
    </location>
</feature>
<dbReference type="Gene3D" id="3.10.620.30">
    <property type="match status" value="1"/>
</dbReference>
<protein>
    <submittedName>
        <fullName evidence="4">DUF3488 domain-containing protein</fullName>
    </submittedName>
</protein>
<dbReference type="PANTHER" id="PTHR42736:SF1">
    <property type="entry name" value="PROTEIN-GLUTAMINE GAMMA-GLUTAMYLTRANSFERASE"/>
    <property type="match status" value="1"/>
</dbReference>
<organism evidence="4 5">
    <name type="scientific">Lusitaniella coriacea LEGE 07157</name>
    <dbReference type="NCBI Taxonomy" id="945747"/>
    <lineage>
        <taxon>Bacteria</taxon>
        <taxon>Bacillati</taxon>
        <taxon>Cyanobacteriota</taxon>
        <taxon>Cyanophyceae</taxon>
        <taxon>Spirulinales</taxon>
        <taxon>Lusitaniellaceae</taxon>
        <taxon>Lusitaniella</taxon>
    </lineage>
</organism>
<dbReference type="Pfam" id="PF01841">
    <property type="entry name" value="Transglut_core"/>
    <property type="match status" value="1"/>
</dbReference>
<dbReference type="Pfam" id="PF13559">
    <property type="entry name" value="DUF4129"/>
    <property type="match status" value="1"/>
</dbReference>
<evidence type="ECO:0000313" key="5">
    <source>
        <dbReference type="Proteomes" id="UP000654482"/>
    </source>
</evidence>
<evidence type="ECO:0000256" key="1">
    <source>
        <dbReference type="SAM" id="MobiDB-lite"/>
    </source>
</evidence>
<keyword evidence="2" id="KW-0472">Membrane</keyword>
<reference evidence="4" key="1">
    <citation type="submission" date="2020-10" db="EMBL/GenBank/DDBJ databases">
        <authorList>
            <person name="Castelo-Branco R."/>
            <person name="Eusebio N."/>
            <person name="Adriana R."/>
            <person name="Vieira A."/>
            <person name="Brugerolle De Fraissinette N."/>
            <person name="Rezende De Castro R."/>
            <person name="Schneider M.P."/>
            <person name="Vasconcelos V."/>
            <person name="Leao P.N."/>
        </authorList>
    </citation>
    <scope>NUCLEOTIDE SEQUENCE</scope>
    <source>
        <strain evidence="4">LEGE 07157</strain>
    </source>
</reference>
<sequence length="771" mass="86730">METLNPRHLPLLKQLWQRLESIPAPKTEESLLLRVLVQVLVIVGIIATDVAAETQMSLWAIPLGIVGATWSWYRRRRRNITAKFAIAIGMLLAMAAFFGNLLANLNDTRLVLAELLIQLQILHSFDLPRRKDLGYSMVIGLILLGVAATLSETLAFAPILLLFLAIALPVLVLDYRSRLGFVDGIFEARSRNTKSLKQKAKANYSPLSLKRLSLFLAVILALGLTIFALMPRFPGYQQFTFPVTGAAELENTTFNAQNRGIFNPGVRSGAEGEDAGNNGEDGEREGEGGEGLYYGFQSQIDQTTSGGADKPLKPKVVLRVRSQAPGFWRVLAFDRYTGKGWDISRDEQLITVERPSWSYRFFLSSAYGRGKTQEVVQTYTVVNSLPNLLPALTHPRWLYFPTPEVALDAEGSIRSPASLREGLTYTVISDVPQRDRAQLRAATAKYSEPIRQYYLQLPPEVKKKVSAVAEELLARSPKPITSPYEKALYLAQAIKQNYSRTTQFPTLKRNEDLVEAFLFRNEGGYPDQFATVLTVMLRSIGIPARLAVGFNTGEFNPFTGFYLVRNTDAHALTEVFFPDYGWFTFDPLPGHELIPQSFEEPQTFVVLRQFWNWVAGWLPPPVAGFFSYLWQKSAGAIALLIGWLWRLVSNGVVGALIGLVLTISASFLLWLVWSNWKTWRDRARLAKLPPPERLYRQMLNTLAARGYRKHPAQTPLEYARAAQEQHPSTAPTIEEIAKAYVGWRYGNQNPNISDLQQQLRALTRNLRQLKP</sequence>
<feature type="transmembrane region" description="Helical" evidence="2">
    <location>
        <begin position="155"/>
        <end position="173"/>
    </location>
</feature>
<keyword evidence="2" id="KW-0812">Transmembrane</keyword>
<feature type="transmembrane region" description="Helical" evidence="2">
    <location>
        <begin position="56"/>
        <end position="73"/>
    </location>
</feature>
<feature type="transmembrane region" description="Helical" evidence="2">
    <location>
        <begin position="85"/>
        <end position="103"/>
    </location>
</feature>
<gene>
    <name evidence="4" type="ORF">IQ249_07975</name>
</gene>
<dbReference type="InterPro" id="IPR002931">
    <property type="entry name" value="Transglutaminase-like"/>
</dbReference>
<dbReference type="EMBL" id="JADEWZ010000009">
    <property type="protein sequence ID" value="MBE9115827.1"/>
    <property type="molecule type" value="Genomic_DNA"/>
</dbReference>
<feature type="domain" description="Transglutaminase-like" evidence="3">
    <location>
        <begin position="518"/>
        <end position="589"/>
    </location>
</feature>
<dbReference type="InterPro" id="IPR038765">
    <property type="entry name" value="Papain-like_cys_pep_sf"/>
</dbReference>
<dbReference type="RefSeq" id="WP_194028920.1">
    <property type="nucleotide sequence ID" value="NZ_JADEWZ010000009.1"/>
</dbReference>
<dbReference type="InterPro" id="IPR021878">
    <property type="entry name" value="TgpA_N"/>
</dbReference>